<dbReference type="NCBIfam" id="NF047446">
    <property type="entry name" value="barrel_OmpL47"/>
    <property type="match status" value="1"/>
</dbReference>
<dbReference type="Pfam" id="PF09479">
    <property type="entry name" value="Flg_new"/>
    <property type="match status" value="1"/>
</dbReference>
<dbReference type="GO" id="GO:0030313">
    <property type="term" value="C:cell envelope"/>
    <property type="evidence" value="ECO:0007669"/>
    <property type="project" value="UniProtKB-SubCell"/>
</dbReference>
<dbReference type="Gene3D" id="2.60.40.10">
    <property type="entry name" value="Immunoglobulins"/>
    <property type="match status" value="1"/>
</dbReference>
<dbReference type="InterPro" id="IPR011043">
    <property type="entry name" value="Gal_Oxase/kelch_b-propeller"/>
</dbReference>
<dbReference type="GO" id="GO:0005737">
    <property type="term" value="C:cytoplasm"/>
    <property type="evidence" value="ECO:0007669"/>
    <property type="project" value="TreeGrafter"/>
</dbReference>
<evidence type="ECO:0000256" key="2">
    <source>
        <dbReference type="ARBA" id="ARBA00022737"/>
    </source>
</evidence>
<comment type="caution">
    <text evidence="4">The sequence shown here is derived from an EMBL/GenBank/DDBJ whole genome shotgun (WGS) entry which is preliminary data.</text>
</comment>
<dbReference type="Gene3D" id="2.60.40.1120">
    <property type="entry name" value="Carboxypeptidase-like, regulatory domain"/>
    <property type="match status" value="1"/>
</dbReference>
<evidence type="ECO:0000313" key="5">
    <source>
        <dbReference type="Proteomes" id="UP000295636"/>
    </source>
</evidence>
<dbReference type="SUPFAM" id="SSF49464">
    <property type="entry name" value="Carboxypeptidase regulatory domain-like"/>
    <property type="match status" value="1"/>
</dbReference>
<dbReference type="PANTHER" id="PTHR45622">
    <property type="entry name" value="UBIQUITIN-PROTEIN LIGASE E3A-RELATED"/>
    <property type="match status" value="1"/>
</dbReference>
<feature type="domain" description="SLH" evidence="3">
    <location>
        <begin position="1331"/>
        <end position="1394"/>
    </location>
</feature>
<dbReference type="PRINTS" id="PR00633">
    <property type="entry name" value="RCCNDNSATION"/>
</dbReference>
<dbReference type="Proteomes" id="UP000295636">
    <property type="component" value="Unassembled WGS sequence"/>
</dbReference>
<dbReference type="InterPro" id="IPR051709">
    <property type="entry name" value="Ub-ligase/GTPase-reg"/>
</dbReference>
<dbReference type="Pfam" id="PF25390">
    <property type="entry name" value="WD40_RLD"/>
    <property type="match status" value="1"/>
</dbReference>
<name>A0A4R5KQG0_9BACL</name>
<sequence length="1462" mass="153697">MLQIVSIGGVVMNARIPKPMHIAISLAILLYVIFSYFPNFVFAQDPACTSNFTTKPMVAGGGDHTVALKSDGTVWAWGNNYSGKLGDGSNINRASPVQVSGLCGVVAITAGWWHNAALKNDGTVWIWGNNQYGQLGNGTNTASFVPVQVNALSEVAAIAAGSFHTVALKNDGTVWTWGNNYSGELGYKTNPANGTVGYNPKPLQVSGLIDVKAIAAGFGVGDTSGYTAALKNDGTVWTWGSNRYAQLGYGTNRYNNTPNYTPEQVPDVSGVDSIALGAIHAVVLKNDGAVWAWGSNGSGQLGDGTTTSGLSPVKVLISLNPKQELSGVVSIAATGEHTMALLNDGTVRTWGKNDDGQLGDRTSQGRSLAMKPDLNGNFVSIGSGWNHSMAVKEDGSVWMWGNNYYRQLGYDTSTPQDPNYNAPSSIPYPVGGFSVTATNPTLALIGKQRLFYPEWSTDPAHLTAYLNNPGEGLANITFKIIPSPGLSLVDGDAVHVIDTIAAGTTAATTWRVKPVAEGTHQATVNAYRDGEASPFATASYQFEALPPVVPPNVNLGGISGYQRDGTPVASRSAQLMFNMNVFIPCQNVRLIATDAAGHKYVVQNQFTSAASFSPSQVGLTASPITVEIVADCLDPIQFNIELIDPSGIVYNVARGDEKVWPLPGAKVVLQYYDPALSKWVDMSDEDYPGRLEPITNPQITGEDGRYAWDTAAGQYRVTVSRPGFQSAVSRVVDVPPPVTDLHVGLTPTDKVPPSLSVSGATYGAAYTQPVTIQFSASDDESGVRSITYQVDHGDLQQASGSSGSFLVSAPGPHTVDFTVADHAGNVFAQTIMFTIAEPSTEHANYTVTFNSNGGSPVSSQTVSKGSTAAKPADPTKSGFSFAGWFIDSGLTAAFDFTTVIAGDTALYAKWTASSYAADLSALLLSDGMLSPAFASGTTSYSASVANGVPSLTVTASVYNATYASVTASVYNVSGVLAGGPFTLTSGAASPSLPLSVGSNTIKVAVTAQDGASKVYTVTVTRAAASSRGGSGSSGGGTGNVSNGTTPFRIIVDGKEVEQIATAAVSEEGDRTIFTVTIDTAQLSELLAKAGDRPMIVIPVSASADKVTVILAGDAVKALENKQATLDIRTTNGSYKLPAAEIRIDSFSKQLGEYLKLSDIIVGIDIAKSDSAKVKLMENAAEKGRFTIVARPVDFTVAASYSGKTVYADKFNSYVKREIPLPDGADPSKMTTAVVLEAEGITRHAPTYVTLRDGKYYAVIHSLTNSTYSLIWHPMTFADVEGHWAKLAVNDMASRMVVNGVDENRYQPDGDITRAEFAAIIVRALGLADSGKTAGFTDVKSSDWYVGAVAKAQEYGIIEGYEDQTFRPMKTISRQEAMVMIAQAMKLAGLETNISSSSTDAILSKFTDSSAVHAWAKQAAAAVVSIGLVNGSDAGLLPASNITRAETAAIVQRLLEKAFTIGE</sequence>
<evidence type="ECO:0000256" key="1">
    <source>
        <dbReference type="ARBA" id="ARBA00004196"/>
    </source>
</evidence>
<feature type="domain" description="SLH" evidence="3">
    <location>
        <begin position="1402"/>
        <end position="1462"/>
    </location>
</feature>
<protein>
    <recommendedName>
        <fullName evidence="3">SLH domain-containing protein</fullName>
    </recommendedName>
</protein>
<keyword evidence="5" id="KW-1185">Reference proteome</keyword>
<comment type="subcellular location">
    <subcellularLocation>
        <location evidence="1">Cell envelope</location>
    </subcellularLocation>
</comment>
<dbReference type="Pfam" id="PF13540">
    <property type="entry name" value="RCC1_2"/>
    <property type="match status" value="2"/>
</dbReference>
<gene>
    <name evidence="4" type="ORF">E1757_10745</name>
</gene>
<dbReference type="PROSITE" id="PS50012">
    <property type="entry name" value="RCC1_3"/>
    <property type="match status" value="6"/>
</dbReference>
<dbReference type="SUPFAM" id="SSF50985">
    <property type="entry name" value="RCC1/BLIP-II"/>
    <property type="match status" value="1"/>
</dbReference>
<evidence type="ECO:0000313" key="4">
    <source>
        <dbReference type="EMBL" id="TDF97989.1"/>
    </source>
</evidence>
<dbReference type="InterPro" id="IPR025883">
    <property type="entry name" value="Cadherin-like_domain"/>
</dbReference>
<dbReference type="NCBIfam" id="TIGR02543">
    <property type="entry name" value="List_Bact_rpt"/>
    <property type="match status" value="1"/>
</dbReference>
<reference evidence="4 5" key="1">
    <citation type="submission" date="2019-03" db="EMBL/GenBank/DDBJ databases">
        <title>This is whole genome sequence of Paenibacillus sp MS74 strain.</title>
        <authorList>
            <person name="Trinh H.N."/>
        </authorList>
    </citation>
    <scope>NUCLEOTIDE SEQUENCE [LARGE SCALE GENOMIC DNA]</scope>
    <source>
        <strain evidence="4 5">MS74</strain>
    </source>
</reference>
<dbReference type="InterPro" id="IPR001119">
    <property type="entry name" value="SLH_dom"/>
</dbReference>
<dbReference type="InterPro" id="IPR008969">
    <property type="entry name" value="CarboxyPept-like_regulatory"/>
</dbReference>
<dbReference type="Gene3D" id="2.130.10.30">
    <property type="entry name" value="Regulator of chromosome condensation 1/beta-lactamase-inhibitor protein II"/>
    <property type="match status" value="2"/>
</dbReference>
<accession>A0A4R5KQG0</accession>
<dbReference type="InterPro" id="IPR058094">
    <property type="entry name" value="Ig-like_OmpL47-like"/>
</dbReference>
<dbReference type="SUPFAM" id="SSF50965">
    <property type="entry name" value="Galactose oxidase, central domain"/>
    <property type="match status" value="1"/>
</dbReference>
<dbReference type="InterPro" id="IPR013378">
    <property type="entry name" value="InlB-like_B-rpt"/>
</dbReference>
<dbReference type="InterPro" id="IPR042229">
    <property type="entry name" value="Listeria/Bacterioides_rpt_sf"/>
</dbReference>
<organism evidence="4 5">
    <name type="scientific">Paenibacillus piri</name>
    <dbReference type="NCBI Taxonomy" id="2547395"/>
    <lineage>
        <taxon>Bacteria</taxon>
        <taxon>Bacillati</taxon>
        <taxon>Bacillota</taxon>
        <taxon>Bacilli</taxon>
        <taxon>Bacillales</taxon>
        <taxon>Paenibacillaceae</taxon>
        <taxon>Paenibacillus</taxon>
    </lineage>
</organism>
<dbReference type="Gene3D" id="2.60.40.4270">
    <property type="entry name" value="Listeria-Bacteroides repeat domain"/>
    <property type="match status" value="1"/>
</dbReference>
<dbReference type="InterPro" id="IPR058923">
    <property type="entry name" value="RCC1-like_dom"/>
</dbReference>
<dbReference type="Pfam" id="PF00395">
    <property type="entry name" value="SLH"/>
    <property type="match status" value="3"/>
</dbReference>
<evidence type="ECO:0000259" key="3">
    <source>
        <dbReference type="PROSITE" id="PS51272"/>
    </source>
</evidence>
<dbReference type="PROSITE" id="PS00626">
    <property type="entry name" value="RCC1_2"/>
    <property type="match status" value="3"/>
</dbReference>
<feature type="domain" description="SLH" evidence="3">
    <location>
        <begin position="1271"/>
        <end position="1329"/>
    </location>
</feature>
<dbReference type="PANTHER" id="PTHR45622:SF66">
    <property type="entry name" value="RCC1 DOMAIN-CONTAINING PROTEIN RUG3, MITOCHONDRIAL"/>
    <property type="match status" value="1"/>
</dbReference>
<proteinExistence type="predicted"/>
<dbReference type="PROSITE" id="PS51272">
    <property type="entry name" value="SLH"/>
    <property type="match status" value="3"/>
</dbReference>
<dbReference type="EMBL" id="SMRT01000004">
    <property type="protein sequence ID" value="TDF97989.1"/>
    <property type="molecule type" value="Genomic_DNA"/>
</dbReference>
<keyword evidence="2" id="KW-0677">Repeat</keyword>
<dbReference type="Pfam" id="PF12733">
    <property type="entry name" value="Cadherin-like"/>
    <property type="match status" value="1"/>
</dbReference>
<dbReference type="InterPro" id="IPR009091">
    <property type="entry name" value="RCC1/BLIP-II"/>
</dbReference>
<dbReference type="InterPro" id="IPR000408">
    <property type="entry name" value="Reg_chr_condens"/>
</dbReference>
<dbReference type="OrthoDB" id="27389at2"/>
<dbReference type="InterPro" id="IPR013783">
    <property type="entry name" value="Ig-like_fold"/>
</dbReference>